<dbReference type="InterPro" id="IPR001638">
    <property type="entry name" value="Solute-binding_3/MltF_N"/>
</dbReference>
<dbReference type="Gene3D" id="3.40.190.10">
    <property type="entry name" value="Periplasmic binding protein-like II"/>
    <property type="match status" value="2"/>
</dbReference>
<evidence type="ECO:0000259" key="6">
    <source>
        <dbReference type="SMART" id="SM00062"/>
    </source>
</evidence>
<dbReference type="AlphaFoldDB" id="A0AAP4BCH5"/>
<name>A0AAP4BCH5_9FIRM</name>
<evidence type="ECO:0000256" key="1">
    <source>
        <dbReference type="ARBA" id="ARBA00004196"/>
    </source>
</evidence>
<evidence type="ECO:0000256" key="4">
    <source>
        <dbReference type="RuleBase" id="RU003744"/>
    </source>
</evidence>
<evidence type="ECO:0000313" key="7">
    <source>
        <dbReference type="EMBL" id="MDI9243470.1"/>
    </source>
</evidence>
<dbReference type="PANTHER" id="PTHR35936:SF17">
    <property type="entry name" value="ARGININE-BINDING EXTRACELLULAR PROTEIN ARTP"/>
    <property type="match status" value="1"/>
</dbReference>
<comment type="subcellular location">
    <subcellularLocation>
        <location evidence="1">Cell envelope</location>
    </subcellularLocation>
</comment>
<evidence type="ECO:0000256" key="2">
    <source>
        <dbReference type="ARBA" id="ARBA00010333"/>
    </source>
</evidence>
<sequence>MKKKMWKCVAAALMVVVLAFGLTACGSKKEETKAAETKAEETKAEATNGVLRVGMSGDYPPFEFYAETENGRELVGIDVELAKYIADKLGMELELTDMSFDGLIGSLDEGKFDLVISGMTIKADRKCLFSDPYYTADQALLVKAGNEDKYASLDDLKGQKIGGQMGAFQQELAEQYAGDTAQIVNNVQDMVMMVAEGKLDGMFCESGVALSAVSKNSGLAIANLEIPTEKNELGVCIQEGNEEMLNKINPIVAEVVEKNLIGEWEAEFLDVEEAAAE</sequence>
<protein>
    <submittedName>
        <fullName evidence="7">Transporter substrate-binding domain-containing protein</fullName>
    </submittedName>
</protein>
<feature type="signal peptide" evidence="5">
    <location>
        <begin position="1"/>
        <end position="24"/>
    </location>
</feature>
<feature type="domain" description="Solute-binding protein family 3/N-terminal" evidence="6">
    <location>
        <begin position="50"/>
        <end position="272"/>
    </location>
</feature>
<evidence type="ECO:0000256" key="3">
    <source>
        <dbReference type="ARBA" id="ARBA00022729"/>
    </source>
</evidence>
<reference evidence="7 8" key="1">
    <citation type="submission" date="2023-05" db="EMBL/GenBank/DDBJ databases">
        <title>[ruminococcus] sp. nov., isolated from a pig farm feces dump.</title>
        <authorList>
            <person name="Chang Y.-H."/>
        </authorList>
    </citation>
    <scope>NUCLEOTIDE SEQUENCE [LARGE SCALE GENOMIC DNA]</scope>
    <source>
        <strain evidence="7 8">YH-rum2234</strain>
    </source>
</reference>
<comment type="caution">
    <text evidence="7">The sequence shown here is derived from an EMBL/GenBank/DDBJ whole genome shotgun (WGS) entry which is preliminary data.</text>
</comment>
<evidence type="ECO:0000256" key="5">
    <source>
        <dbReference type="SAM" id="SignalP"/>
    </source>
</evidence>
<keyword evidence="8" id="KW-1185">Reference proteome</keyword>
<dbReference type="InterPro" id="IPR018313">
    <property type="entry name" value="SBP_3_CS"/>
</dbReference>
<dbReference type="PROSITE" id="PS51257">
    <property type="entry name" value="PROKAR_LIPOPROTEIN"/>
    <property type="match status" value="1"/>
</dbReference>
<comment type="similarity">
    <text evidence="2 4">Belongs to the bacterial solute-binding protein 3 family.</text>
</comment>
<feature type="chain" id="PRO_5042955803" evidence="5">
    <location>
        <begin position="25"/>
        <end position="277"/>
    </location>
</feature>
<organism evidence="7 8">
    <name type="scientific">Fusibacillus kribbianus</name>
    <dbReference type="NCBI Taxonomy" id="3044208"/>
    <lineage>
        <taxon>Bacteria</taxon>
        <taxon>Bacillati</taxon>
        <taxon>Bacillota</taxon>
        <taxon>Clostridia</taxon>
        <taxon>Lachnospirales</taxon>
        <taxon>Lachnospiraceae</taxon>
        <taxon>Fusibacillus</taxon>
    </lineage>
</organism>
<dbReference type="GO" id="GO:0030313">
    <property type="term" value="C:cell envelope"/>
    <property type="evidence" value="ECO:0007669"/>
    <property type="project" value="UniProtKB-SubCell"/>
</dbReference>
<dbReference type="RefSeq" id="WP_283231880.1">
    <property type="nucleotide sequence ID" value="NZ_JASGBQ010000035.1"/>
</dbReference>
<keyword evidence="3 5" id="KW-0732">Signal</keyword>
<dbReference type="PROSITE" id="PS01039">
    <property type="entry name" value="SBP_BACTERIAL_3"/>
    <property type="match status" value="1"/>
</dbReference>
<dbReference type="SMART" id="SM00062">
    <property type="entry name" value="PBPb"/>
    <property type="match status" value="1"/>
</dbReference>
<dbReference type="PANTHER" id="PTHR35936">
    <property type="entry name" value="MEMBRANE-BOUND LYTIC MUREIN TRANSGLYCOSYLASE F"/>
    <property type="match status" value="1"/>
</dbReference>
<proteinExistence type="inferred from homology"/>
<dbReference type="Proteomes" id="UP001300383">
    <property type="component" value="Unassembled WGS sequence"/>
</dbReference>
<accession>A0AAP4BCH5</accession>
<gene>
    <name evidence="7" type="ORF">QJ036_13540</name>
</gene>
<dbReference type="Pfam" id="PF00497">
    <property type="entry name" value="SBP_bac_3"/>
    <property type="match status" value="1"/>
</dbReference>
<dbReference type="EMBL" id="JASGBQ010000035">
    <property type="protein sequence ID" value="MDI9243470.1"/>
    <property type="molecule type" value="Genomic_DNA"/>
</dbReference>
<dbReference type="SUPFAM" id="SSF53850">
    <property type="entry name" value="Periplasmic binding protein-like II"/>
    <property type="match status" value="1"/>
</dbReference>
<evidence type="ECO:0000313" key="8">
    <source>
        <dbReference type="Proteomes" id="UP001300383"/>
    </source>
</evidence>